<sequence>MIRAYANLRLATKLAIPLLLLALVTIFIVGDARSGMQTLGTTLHEIVDARAPRRALSLTIYASINGATVSEKNLILATEKSDKDMYEKQFRDRITEARTALDRLNALADTQSRRDTNKHIGELINAYEKVCEGSIAAVRKGDFEAARAISLGEGRKARSPLTQLLEERIAANGKEMEESKVSALATQSATERNLLLVAVVGLLAGFGAIGGVVIFLVVRPLTNMTSTMQTLASGKLEVDVVGADRKDEVGALARSLQVFKDNALEARRLTAEQEALKAKAAADQKAALNQMADSFEASVGGIVSMVASAATEMQSAAQSLATTADSASQQAAAVSAATTQTTANVQTVATAAEELSSTTSEIARQVSHSNSIANQAVDEAQATNLTVEGLATAAQKIGEVVGLIQDIASQTNLLALNATIEAARAGDAGKGFAVVASEVKALAGQTAKATEEIGAQIAAIQGATDNAVGAIKRIGGTIGQLSEISSAIAAAVEEQSAATREIASNVQQAARGTDEVATNIDGVTQSSGEVGAAASQVLGSAGELSQQSERLKVEVDQFLRTVREAA</sequence>
<comment type="caution">
    <text evidence="7">The sequence shown here is derived from an EMBL/GenBank/DDBJ whole genome shotgun (WGS) entry which is preliminary data.</text>
</comment>
<dbReference type="InterPro" id="IPR004090">
    <property type="entry name" value="Chemotax_Me-accpt_rcpt"/>
</dbReference>
<keyword evidence="1 3" id="KW-0807">Transducer</keyword>
<name>A0A8S8XEX6_9PROT</name>
<dbReference type="Gene3D" id="1.10.8.500">
    <property type="entry name" value="HAMP domain in histidine kinase"/>
    <property type="match status" value="1"/>
</dbReference>
<accession>A0A8S8XEX6</accession>
<dbReference type="Proteomes" id="UP000681075">
    <property type="component" value="Unassembled WGS sequence"/>
</dbReference>
<dbReference type="GO" id="GO:0006935">
    <property type="term" value="P:chemotaxis"/>
    <property type="evidence" value="ECO:0007669"/>
    <property type="project" value="InterPro"/>
</dbReference>
<keyword evidence="4" id="KW-0812">Transmembrane</keyword>
<protein>
    <submittedName>
        <fullName evidence="7">Methyl-accepting chemotaxis protein</fullName>
    </submittedName>
</protein>
<dbReference type="InterPro" id="IPR004089">
    <property type="entry name" value="MCPsignal_dom"/>
</dbReference>
<dbReference type="SMART" id="SM00283">
    <property type="entry name" value="MA"/>
    <property type="match status" value="1"/>
</dbReference>
<dbReference type="PRINTS" id="PR00260">
    <property type="entry name" value="CHEMTRNSDUCR"/>
</dbReference>
<dbReference type="PANTHER" id="PTHR32089:SF112">
    <property type="entry name" value="LYSOZYME-LIKE PROTEIN-RELATED"/>
    <property type="match status" value="1"/>
</dbReference>
<evidence type="ECO:0000256" key="4">
    <source>
        <dbReference type="SAM" id="Phobius"/>
    </source>
</evidence>
<dbReference type="InterPro" id="IPR003660">
    <property type="entry name" value="HAMP_dom"/>
</dbReference>
<dbReference type="RefSeq" id="WP_420243578.1">
    <property type="nucleotide sequence ID" value="NZ_BOPV01000001.1"/>
</dbReference>
<evidence type="ECO:0000259" key="6">
    <source>
        <dbReference type="PROSITE" id="PS50885"/>
    </source>
</evidence>
<evidence type="ECO:0000313" key="8">
    <source>
        <dbReference type="Proteomes" id="UP000681075"/>
    </source>
</evidence>
<evidence type="ECO:0000256" key="1">
    <source>
        <dbReference type="ARBA" id="ARBA00023224"/>
    </source>
</evidence>
<keyword evidence="4" id="KW-1133">Transmembrane helix</keyword>
<dbReference type="EMBL" id="BOPV01000001">
    <property type="protein sequence ID" value="GIL40479.1"/>
    <property type="molecule type" value="Genomic_DNA"/>
</dbReference>
<dbReference type="GO" id="GO:0016020">
    <property type="term" value="C:membrane"/>
    <property type="evidence" value="ECO:0007669"/>
    <property type="project" value="InterPro"/>
</dbReference>
<feature type="transmembrane region" description="Helical" evidence="4">
    <location>
        <begin position="194"/>
        <end position="218"/>
    </location>
</feature>
<dbReference type="PROSITE" id="PS50111">
    <property type="entry name" value="CHEMOTAXIS_TRANSDUC_2"/>
    <property type="match status" value="1"/>
</dbReference>
<dbReference type="InterPro" id="IPR024478">
    <property type="entry name" value="HlyB_4HB_MCP"/>
</dbReference>
<dbReference type="GO" id="GO:0004888">
    <property type="term" value="F:transmembrane signaling receptor activity"/>
    <property type="evidence" value="ECO:0007669"/>
    <property type="project" value="InterPro"/>
</dbReference>
<dbReference type="Pfam" id="PF12729">
    <property type="entry name" value="4HB_MCP_1"/>
    <property type="match status" value="1"/>
</dbReference>
<evidence type="ECO:0000256" key="2">
    <source>
        <dbReference type="ARBA" id="ARBA00029447"/>
    </source>
</evidence>
<dbReference type="Gene3D" id="1.10.287.950">
    <property type="entry name" value="Methyl-accepting chemotaxis protein"/>
    <property type="match status" value="1"/>
</dbReference>
<proteinExistence type="inferred from homology"/>
<keyword evidence="8" id="KW-1185">Reference proteome</keyword>
<feature type="domain" description="Methyl-accepting transducer" evidence="5">
    <location>
        <begin position="302"/>
        <end position="531"/>
    </location>
</feature>
<evidence type="ECO:0000256" key="3">
    <source>
        <dbReference type="PROSITE-ProRule" id="PRU00284"/>
    </source>
</evidence>
<dbReference type="Pfam" id="PF00672">
    <property type="entry name" value="HAMP"/>
    <property type="match status" value="1"/>
</dbReference>
<organism evidence="7 8">
    <name type="scientific">Roseiterribacter gracilis</name>
    <dbReference type="NCBI Taxonomy" id="2812848"/>
    <lineage>
        <taxon>Bacteria</taxon>
        <taxon>Pseudomonadati</taxon>
        <taxon>Pseudomonadota</taxon>
        <taxon>Alphaproteobacteria</taxon>
        <taxon>Rhodospirillales</taxon>
        <taxon>Roseiterribacteraceae</taxon>
        <taxon>Roseiterribacter</taxon>
    </lineage>
</organism>
<evidence type="ECO:0000313" key="7">
    <source>
        <dbReference type="EMBL" id="GIL40479.1"/>
    </source>
</evidence>
<evidence type="ECO:0000259" key="5">
    <source>
        <dbReference type="PROSITE" id="PS50111"/>
    </source>
</evidence>
<comment type="similarity">
    <text evidence="2">Belongs to the methyl-accepting chemotaxis (MCP) protein family.</text>
</comment>
<feature type="domain" description="HAMP" evidence="6">
    <location>
        <begin position="215"/>
        <end position="268"/>
    </location>
</feature>
<gene>
    <name evidence="7" type="ORF">TMPK1_27160</name>
</gene>
<reference evidence="7" key="1">
    <citation type="submission" date="2021-02" db="EMBL/GenBank/DDBJ databases">
        <title>Genome sequence of Rhodospirillales sp. strain TMPK1 isolated from soil.</title>
        <authorList>
            <person name="Nakai R."/>
            <person name="Kusada H."/>
            <person name="Tamaki H."/>
        </authorList>
    </citation>
    <scope>NUCLEOTIDE SEQUENCE</scope>
    <source>
        <strain evidence="7">TMPK1</strain>
    </source>
</reference>
<dbReference type="AlphaFoldDB" id="A0A8S8XEX6"/>
<dbReference type="CDD" id="cd06225">
    <property type="entry name" value="HAMP"/>
    <property type="match status" value="1"/>
</dbReference>
<dbReference type="PROSITE" id="PS50885">
    <property type="entry name" value="HAMP"/>
    <property type="match status" value="1"/>
</dbReference>
<keyword evidence="4" id="KW-0472">Membrane</keyword>
<dbReference type="PANTHER" id="PTHR32089">
    <property type="entry name" value="METHYL-ACCEPTING CHEMOTAXIS PROTEIN MCPB"/>
    <property type="match status" value="1"/>
</dbReference>
<dbReference type="GO" id="GO:0007165">
    <property type="term" value="P:signal transduction"/>
    <property type="evidence" value="ECO:0007669"/>
    <property type="project" value="UniProtKB-KW"/>
</dbReference>
<dbReference type="SUPFAM" id="SSF58104">
    <property type="entry name" value="Methyl-accepting chemotaxis protein (MCP) signaling domain"/>
    <property type="match status" value="1"/>
</dbReference>
<dbReference type="SMART" id="SM00304">
    <property type="entry name" value="HAMP"/>
    <property type="match status" value="1"/>
</dbReference>
<dbReference type="Pfam" id="PF00015">
    <property type="entry name" value="MCPsignal"/>
    <property type="match status" value="1"/>
</dbReference>